<feature type="domain" description="FDX-ACB" evidence="18">
    <location>
        <begin position="700"/>
        <end position="791"/>
    </location>
</feature>
<dbReference type="InterPro" id="IPR045060">
    <property type="entry name" value="Phe-tRNA-ligase_IIc_bsu"/>
</dbReference>
<comment type="cofactor">
    <cofactor evidence="15">
        <name>Mg(2+)</name>
        <dbReference type="ChEBI" id="CHEBI:18420"/>
    </cofactor>
    <text evidence="15">Binds 2 magnesium ions per tetramer.</text>
</comment>
<keyword evidence="5 16" id="KW-0820">tRNA-binding</keyword>
<dbReference type="InterPro" id="IPR004532">
    <property type="entry name" value="Phe-tRNA-ligase_IIc_bsu_bact"/>
</dbReference>
<accession>A0A9D1J843</accession>
<keyword evidence="7 15" id="KW-0479">Metal-binding</keyword>
<dbReference type="NCBIfam" id="TIGR00472">
    <property type="entry name" value="pheT_bact"/>
    <property type="match status" value="1"/>
</dbReference>
<dbReference type="Pfam" id="PF03147">
    <property type="entry name" value="FDX-ACB"/>
    <property type="match status" value="1"/>
</dbReference>
<dbReference type="Pfam" id="PF17759">
    <property type="entry name" value="tRNA_synthFbeta"/>
    <property type="match status" value="1"/>
</dbReference>
<keyword evidence="10 15" id="KW-0460">Magnesium</keyword>
<evidence type="ECO:0000313" key="21">
    <source>
        <dbReference type="Proteomes" id="UP000824200"/>
    </source>
</evidence>
<keyword evidence="9 15" id="KW-0067">ATP-binding</keyword>
<dbReference type="PROSITE" id="PS51483">
    <property type="entry name" value="B5"/>
    <property type="match status" value="1"/>
</dbReference>
<organism evidence="20 21">
    <name type="scientific">Candidatus Fimimonas gallinarum</name>
    <dbReference type="NCBI Taxonomy" id="2840821"/>
    <lineage>
        <taxon>Bacteria</taxon>
        <taxon>Pseudomonadati</taxon>
        <taxon>Myxococcota</taxon>
        <taxon>Myxococcia</taxon>
        <taxon>Myxococcales</taxon>
        <taxon>Cystobacterineae</taxon>
        <taxon>Myxococcaceae</taxon>
        <taxon>Myxococcaceae incertae sedis</taxon>
        <taxon>Candidatus Fimimonas</taxon>
    </lineage>
</organism>
<keyword evidence="8 15" id="KW-0547">Nucleotide-binding</keyword>
<dbReference type="SMART" id="SM00874">
    <property type="entry name" value="B5"/>
    <property type="match status" value="1"/>
</dbReference>
<dbReference type="GO" id="GO:0009328">
    <property type="term" value="C:phenylalanine-tRNA ligase complex"/>
    <property type="evidence" value="ECO:0007669"/>
    <property type="project" value="TreeGrafter"/>
</dbReference>
<keyword evidence="6 15" id="KW-0436">Ligase</keyword>
<comment type="catalytic activity">
    <reaction evidence="14 15">
        <text>tRNA(Phe) + L-phenylalanine + ATP = L-phenylalanyl-tRNA(Phe) + AMP + diphosphate + H(+)</text>
        <dbReference type="Rhea" id="RHEA:19413"/>
        <dbReference type="Rhea" id="RHEA-COMP:9668"/>
        <dbReference type="Rhea" id="RHEA-COMP:9699"/>
        <dbReference type="ChEBI" id="CHEBI:15378"/>
        <dbReference type="ChEBI" id="CHEBI:30616"/>
        <dbReference type="ChEBI" id="CHEBI:33019"/>
        <dbReference type="ChEBI" id="CHEBI:58095"/>
        <dbReference type="ChEBI" id="CHEBI:78442"/>
        <dbReference type="ChEBI" id="CHEBI:78531"/>
        <dbReference type="ChEBI" id="CHEBI:456215"/>
        <dbReference type="EC" id="6.1.1.20"/>
    </reaction>
</comment>
<evidence type="ECO:0000259" key="19">
    <source>
        <dbReference type="PROSITE" id="PS51483"/>
    </source>
</evidence>
<dbReference type="Gene3D" id="3.30.56.10">
    <property type="match status" value="2"/>
</dbReference>
<dbReference type="SUPFAM" id="SSF50249">
    <property type="entry name" value="Nucleic acid-binding proteins"/>
    <property type="match status" value="1"/>
</dbReference>
<evidence type="ECO:0000256" key="3">
    <source>
        <dbReference type="ARBA" id="ARBA00011209"/>
    </source>
</evidence>
<dbReference type="GO" id="GO:0004826">
    <property type="term" value="F:phenylalanine-tRNA ligase activity"/>
    <property type="evidence" value="ECO:0007669"/>
    <property type="project" value="UniProtKB-UniRule"/>
</dbReference>
<dbReference type="InterPro" id="IPR033714">
    <property type="entry name" value="tRNA_bind_bactPheRS"/>
</dbReference>
<evidence type="ECO:0000256" key="10">
    <source>
        <dbReference type="ARBA" id="ARBA00022842"/>
    </source>
</evidence>
<feature type="domain" description="B5" evidence="19">
    <location>
        <begin position="406"/>
        <end position="481"/>
    </location>
</feature>
<dbReference type="Pfam" id="PF03483">
    <property type="entry name" value="B3_4"/>
    <property type="match status" value="1"/>
</dbReference>
<dbReference type="Pfam" id="PF03484">
    <property type="entry name" value="B5"/>
    <property type="match status" value="1"/>
</dbReference>
<evidence type="ECO:0000256" key="14">
    <source>
        <dbReference type="ARBA" id="ARBA00049255"/>
    </source>
</evidence>
<evidence type="ECO:0000259" key="18">
    <source>
        <dbReference type="PROSITE" id="PS51447"/>
    </source>
</evidence>
<dbReference type="InterPro" id="IPR002547">
    <property type="entry name" value="tRNA-bd_dom"/>
</dbReference>
<sequence length="791" mass="87375">MKVPLSWIKECVDVTEDIETLCKKMVDIGLEIEEVDYLGKNVTNVKVCQITEINQHPNAERLLCCKVDIGGEIIPIVTNDHHVKVGDKVPVALHNAHLANGLHITKGKMRGEESWGMFCGAEELGITKDYYPGADTDGVLVLLPTAQVGADIRSEVGIDDYILDISVTSNRQDCNSVLGLAREVAVALGKTCKSPDVSYTEFCAKTSDLVTVDVAAKDLCTGYFMQGVTDVEIKPSPVWMTSRLAKVGLHGINNLVDITNYVLFEIGQPMHAFDYADINDHTIIVRRAENGEKIIPLDGKEYTLTSEDLVIADKTRAVGLAGIMGGANSGIKNTTKCVMFESASFARGNIRKTSRRLGLRSDSSARFEKGIETYTNNLGLSRALHLAEQLHCGKITCGRIAVGEVAKEKTVSFKKQKVEKLLGIVIPDEEIKRILNLLNIGVEITDDTLTCTVPPYRDDIARDCDIVEELIRVYGYDNITGTLMENSHITCGGKTQEDKLCDKVRSVLTGMRYNECVFYPFGGKALFDKASIEPVDESKYIHIFNPIGEELSLMNTSLAPNTLQCVSLNLTRNMHELRLFEIGKAYLADSLPLTTLPVEEKRLSVAATEVTFEQFRDAVLQVVHAFVDGGVKLVRSQNTVLHPGISADIYIDGKLCGSFGKIHPQIAQNFDIGVDCYFAEIVLQTLFDARRSEIVFEPFGKFPSITRDFAFVTDEDTAAQDIMNEFLALPHVCQTNLFDVYRSEQIGAGKKSLAISVEFKDNTKTLQDSDIEKQVGKALKNIKEKYGAELR</sequence>
<dbReference type="GO" id="GO:0006432">
    <property type="term" value="P:phenylalanyl-tRNA aminoacylation"/>
    <property type="evidence" value="ECO:0007669"/>
    <property type="project" value="UniProtKB-UniRule"/>
</dbReference>
<dbReference type="SMART" id="SM00896">
    <property type="entry name" value="FDX-ACB"/>
    <property type="match status" value="1"/>
</dbReference>
<keyword evidence="4 15" id="KW-0963">Cytoplasm</keyword>
<dbReference type="SUPFAM" id="SSF56037">
    <property type="entry name" value="PheT/TilS domain"/>
    <property type="match status" value="1"/>
</dbReference>
<comment type="subunit">
    <text evidence="3 15">Tetramer of two alpha and two beta subunits.</text>
</comment>
<dbReference type="InterPro" id="IPR005121">
    <property type="entry name" value="Fdx_antiC-bd"/>
</dbReference>
<dbReference type="Gene3D" id="3.30.930.10">
    <property type="entry name" value="Bira Bifunctional Protein, Domain 2"/>
    <property type="match status" value="1"/>
</dbReference>
<dbReference type="Gene3D" id="3.30.70.380">
    <property type="entry name" value="Ferrodoxin-fold anticodon-binding domain"/>
    <property type="match status" value="1"/>
</dbReference>
<evidence type="ECO:0000256" key="1">
    <source>
        <dbReference type="ARBA" id="ARBA00004496"/>
    </source>
</evidence>
<dbReference type="InterPro" id="IPR020825">
    <property type="entry name" value="Phe-tRNA_synthase-like_B3/B4"/>
</dbReference>
<reference evidence="20" key="2">
    <citation type="journal article" date="2021" name="PeerJ">
        <title>Extensive microbial diversity within the chicken gut microbiome revealed by metagenomics and culture.</title>
        <authorList>
            <person name="Gilroy R."/>
            <person name="Ravi A."/>
            <person name="Getino M."/>
            <person name="Pursley I."/>
            <person name="Horton D.L."/>
            <person name="Alikhan N.F."/>
            <person name="Baker D."/>
            <person name="Gharbi K."/>
            <person name="Hall N."/>
            <person name="Watson M."/>
            <person name="Adriaenssens E.M."/>
            <person name="Foster-Nyarko E."/>
            <person name="Jarju S."/>
            <person name="Secka A."/>
            <person name="Antonio M."/>
            <person name="Oren A."/>
            <person name="Chaudhuri R.R."/>
            <person name="La Ragione R."/>
            <person name="Hildebrand F."/>
            <person name="Pallen M.J."/>
        </authorList>
    </citation>
    <scope>NUCLEOTIDE SEQUENCE</scope>
    <source>
        <strain evidence="20">CHK121-14286</strain>
    </source>
</reference>
<dbReference type="Proteomes" id="UP000824200">
    <property type="component" value="Unassembled WGS sequence"/>
</dbReference>
<dbReference type="AlphaFoldDB" id="A0A9D1J843"/>
<dbReference type="PROSITE" id="PS51447">
    <property type="entry name" value="FDX_ACB"/>
    <property type="match status" value="1"/>
</dbReference>
<dbReference type="EC" id="6.1.1.20" evidence="15"/>
<evidence type="ECO:0000256" key="13">
    <source>
        <dbReference type="ARBA" id="ARBA00023146"/>
    </source>
</evidence>
<name>A0A9D1J843_9BACT</name>
<evidence type="ECO:0000259" key="17">
    <source>
        <dbReference type="PROSITE" id="PS50886"/>
    </source>
</evidence>
<feature type="binding site" evidence="15">
    <location>
        <position position="459"/>
    </location>
    <ligand>
        <name>Mg(2+)</name>
        <dbReference type="ChEBI" id="CHEBI:18420"/>
        <note>shared with alpha subunit</note>
    </ligand>
</feature>
<dbReference type="PROSITE" id="PS50886">
    <property type="entry name" value="TRBD"/>
    <property type="match status" value="1"/>
</dbReference>
<evidence type="ECO:0000256" key="6">
    <source>
        <dbReference type="ARBA" id="ARBA00022598"/>
    </source>
</evidence>
<dbReference type="GO" id="GO:0005524">
    <property type="term" value="F:ATP binding"/>
    <property type="evidence" value="ECO:0007669"/>
    <property type="project" value="UniProtKB-UniRule"/>
</dbReference>
<dbReference type="CDD" id="cd00769">
    <property type="entry name" value="PheRS_beta_core"/>
    <property type="match status" value="1"/>
</dbReference>
<dbReference type="SMART" id="SM00873">
    <property type="entry name" value="B3_4"/>
    <property type="match status" value="1"/>
</dbReference>
<comment type="similarity">
    <text evidence="2 15">Belongs to the phenylalanyl-tRNA synthetase beta subunit family. Type 1 subfamily.</text>
</comment>
<reference evidence="20" key="1">
    <citation type="submission" date="2020-10" db="EMBL/GenBank/DDBJ databases">
        <authorList>
            <person name="Gilroy R."/>
        </authorList>
    </citation>
    <scope>NUCLEOTIDE SEQUENCE</scope>
    <source>
        <strain evidence="20">CHK121-14286</strain>
    </source>
</reference>
<comment type="caution">
    <text evidence="20">The sequence shown here is derived from an EMBL/GenBank/DDBJ whole genome shotgun (WGS) entry which is preliminary data.</text>
</comment>
<evidence type="ECO:0000256" key="2">
    <source>
        <dbReference type="ARBA" id="ARBA00008653"/>
    </source>
</evidence>
<evidence type="ECO:0000256" key="15">
    <source>
        <dbReference type="HAMAP-Rule" id="MF_00283"/>
    </source>
</evidence>
<feature type="domain" description="TRNA-binding" evidence="17">
    <location>
        <begin position="39"/>
        <end position="153"/>
    </location>
</feature>
<proteinExistence type="inferred from homology"/>
<dbReference type="InterPro" id="IPR005147">
    <property type="entry name" value="tRNA_synthase_B5-dom"/>
</dbReference>
<dbReference type="Gene3D" id="2.40.50.140">
    <property type="entry name" value="Nucleic acid-binding proteins"/>
    <property type="match status" value="1"/>
</dbReference>
<dbReference type="GO" id="GO:0000049">
    <property type="term" value="F:tRNA binding"/>
    <property type="evidence" value="ECO:0007669"/>
    <property type="project" value="UniProtKB-UniRule"/>
</dbReference>
<dbReference type="GO" id="GO:0000287">
    <property type="term" value="F:magnesium ion binding"/>
    <property type="evidence" value="ECO:0007669"/>
    <property type="project" value="UniProtKB-UniRule"/>
</dbReference>
<evidence type="ECO:0000256" key="12">
    <source>
        <dbReference type="ARBA" id="ARBA00022917"/>
    </source>
</evidence>
<evidence type="ECO:0000256" key="16">
    <source>
        <dbReference type="PROSITE-ProRule" id="PRU00209"/>
    </source>
</evidence>
<feature type="binding site" evidence="15">
    <location>
        <position position="465"/>
    </location>
    <ligand>
        <name>Mg(2+)</name>
        <dbReference type="ChEBI" id="CHEBI:18420"/>
        <note>shared with alpha subunit</note>
    </ligand>
</feature>
<protein>
    <recommendedName>
        <fullName evidence="15">Phenylalanine--tRNA ligase beta subunit</fullName>
        <ecNumber evidence="15">6.1.1.20</ecNumber>
    </recommendedName>
    <alternativeName>
        <fullName evidence="15">Phenylalanyl-tRNA synthetase beta subunit</fullName>
        <shortName evidence="15">PheRS</shortName>
    </alternativeName>
</protein>
<dbReference type="PANTHER" id="PTHR10947:SF0">
    <property type="entry name" value="PHENYLALANINE--TRNA LIGASE BETA SUBUNIT"/>
    <property type="match status" value="1"/>
</dbReference>
<keyword evidence="13 15" id="KW-0030">Aminoacyl-tRNA synthetase</keyword>
<dbReference type="SUPFAM" id="SSF55681">
    <property type="entry name" value="Class II aaRS and biotin synthetases"/>
    <property type="match status" value="1"/>
</dbReference>
<dbReference type="SUPFAM" id="SSF54991">
    <property type="entry name" value="Anticodon-binding domain of PheRS"/>
    <property type="match status" value="1"/>
</dbReference>
<dbReference type="InterPro" id="IPR005146">
    <property type="entry name" value="B3/B4_tRNA-bd"/>
</dbReference>
<feature type="binding site" evidence="15">
    <location>
        <position position="469"/>
    </location>
    <ligand>
        <name>Mg(2+)</name>
        <dbReference type="ChEBI" id="CHEBI:18420"/>
        <note>shared with alpha subunit</note>
    </ligand>
</feature>
<evidence type="ECO:0000256" key="7">
    <source>
        <dbReference type="ARBA" id="ARBA00022723"/>
    </source>
</evidence>
<dbReference type="SUPFAM" id="SSF46955">
    <property type="entry name" value="Putative DNA-binding domain"/>
    <property type="match status" value="1"/>
</dbReference>
<evidence type="ECO:0000256" key="4">
    <source>
        <dbReference type="ARBA" id="ARBA00022490"/>
    </source>
</evidence>
<dbReference type="PANTHER" id="PTHR10947">
    <property type="entry name" value="PHENYLALANYL-TRNA SYNTHETASE BETA CHAIN AND LEUCINE-RICH REPEAT-CONTAINING PROTEIN 47"/>
    <property type="match status" value="1"/>
</dbReference>
<dbReference type="InterPro" id="IPR041616">
    <property type="entry name" value="PheRS_beta_core"/>
</dbReference>
<evidence type="ECO:0000256" key="11">
    <source>
        <dbReference type="ARBA" id="ARBA00022884"/>
    </source>
</evidence>
<dbReference type="InterPro" id="IPR009061">
    <property type="entry name" value="DNA-bd_dom_put_sf"/>
</dbReference>
<dbReference type="HAMAP" id="MF_00283">
    <property type="entry name" value="Phe_tRNA_synth_beta1"/>
    <property type="match status" value="1"/>
</dbReference>
<evidence type="ECO:0000256" key="9">
    <source>
        <dbReference type="ARBA" id="ARBA00022840"/>
    </source>
</evidence>
<dbReference type="CDD" id="cd02796">
    <property type="entry name" value="tRNA_bind_bactPheRS"/>
    <property type="match status" value="1"/>
</dbReference>
<comment type="subcellular location">
    <subcellularLocation>
        <location evidence="1 15">Cytoplasm</location>
    </subcellularLocation>
</comment>
<evidence type="ECO:0000313" key="20">
    <source>
        <dbReference type="EMBL" id="HIR65946.1"/>
    </source>
</evidence>
<keyword evidence="11 16" id="KW-0694">RNA-binding</keyword>
<dbReference type="InterPro" id="IPR036690">
    <property type="entry name" value="Fdx_antiC-bd_sf"/>
</dbReference>
<keyword evidence="12 15" id="KW-0648">Protein biosynthesis</keyword>
<feature type="binding site" evidence="15">
    <location>
        <position position="468"/>
    </location>
    <ligand>
        <name>Mg(2+)</name>
        <dbReference type="ChEBI" id="CHEBI:18420"/>
        <note>shared with alpha subunit</note>
    </ligand>
</feature>
<gene>
    <name evidence="15" type="primary">pheT</name>
    <name evidence="20" type="ORF">IAC95_03570</name>
</gene>
<evidence type="ECO:0000256" key="5">
    <source>
        <dbReference type="ARBA" id="ARBA00022555"/>
    </source>
</evidence>
<dbReference type="EMBL" id="DVHL01000029">
    <property type="protein sequence ID" value="HIR65946.1"/>
    <property type="molecule type" value="Genomic_DNA"/>
</dbReference>
<dbReference type="Pfam" id="PF01588">
    <property type="entry name" value="tRNA_bind"/>
    <property type="match status" value="1"/>
</dbReference>
<dbReference type="InterPro" id="IPR012340">
    <property type="entry name" value="NA-bd_OB-fold"/>
</dbReference>
<evidence type="ECO:0000256" key="8">
    <source>
        <dbReference type="ARBA" id="ARBA00022741"/>
    </source>
</evidence>
<dbReference type="InterPro" id="IPR045864">
    <property type="entry name" value="aa-tRNA-synth_II/BPL/LPL"/>
</dbReference>
<dbReference type="Gene3D" id="3.50.40.10">
    <property type="entry name" value="Phenylalanyl-trna Synthetase, Chain B, domain 3"/>
    <property type="match status" value="1"/>
</dbReference>